<dbReference type="Gene3D" id="3.30.420.40">
    <property type="match status" value="2"/>
</dbReference>
<dbReference type="PANTHER" id="PTHR18964:SF149">
    <property type="entry name" value="BIFUNCTIONAL UDP-N-ACETYLGLUCOSAMINE 2-EPIMERASE_N-ACETYLMANNOSAMINE KINASE"/>
    <property type="match status" value="1"/>
</dbReference>
<protein>
    <submittedName>
        <fullName evidence="2">ROK family protein</fullName>
    </submittedName>
</protein>
<dbReference type="InterPro" id="IPR043129">
    <property type="entry name" value="ATPase_NBD"/>
</dbReference>
<dbReference type="CDD" id="cd23763">
    <property type="entry name" value="ASKHA_ATPase_ROK"/>
    <property type="match status" value="1"/>
</dbReference>
<dbReference type="PANTHER" id="PTHR18964">
    <property type="entry name" value="ROK (REPRESSOR, ORF, KINASE) FAMILY"/>
    <property type="match status" value="1"/>
</dbReference>
<dbReference type="InterPro" id="IPR000600">
    <property type="entry name" value="ROK"/>
</dbReference>
<dbReference type="Proteomes" id="UP001580928">
    <property type="component" value="Unassembled WGS sequence"/>
</dbReference>
<comment type="similarity">
    <text evidence="1">Belongs to the ROK (NagC/XylR) family.</text>
</comment>
<organism evidence="2 3">
    <name type="scientific">Albibacterium profundi</name>
    <dbReference type="NCBI Taxonomy" id="3134906"/>
    <lineage>
        <taxon>Bacteria</taxon>
        <taxon>Pseudomonadati</taxon>
        <taxon>Bacteroidota</taxon>
        <taxon>Sphingobacteriia</taxon>
        <taxon>Sphingobacteriales</taxon>
        <taxon>Sphingobacteriaceae</taxon>
        <taxon>Albibacterium</taxon>
    </lineage>
</organism>
<dbReference type="SUPFAM" id="SSF53067">
    <property type="entry name" value="Actin-like ATPase domain"/>
    <property type="match status" value="1"/>
</dbReference>
<dbReference type="EMBL" id="JBBVGT010000002">
    <property type="protein sequence ID" value="MFB5945022.1"/>
    <property type="molecule type" value="Genomic_DNA"/>
</dbReference>
<sequence length="299" mass="32663">MDIVTGVDIGGSHISCAQVDLAKKEIVPDTLCRKAVNSKEQADVVIGQWCECIQESQSKAGVSGTQLGIAIPAPFDYDEGVCLIKNQDKFDLLYNVNIKTQLAERLGIERCDIAMQNDASCFMLGEMIVGAGKDFEYALGVTLGTGLGSASAKGMNIQDASLWNTPFRDSIAEEYISNRWFLNSYFERSGLRFPGVKELAKHAETDSTARDLFIEFGDSLGQFIEIAMEQVNYNPQVIILGGNIAKSNHLFLDATQTYLSNKQIELPIKIAELGELSAIYGAAGLWKNLNFSGNSLPQL</sequence>
<proteinExistence type="inferred from homology"/>
<keyword evidence="3" id="KW-1185">Reference proteome</keyword>
<name>A0ABV5CF76_9SPHI</name>
<dbReference type="RefSeq" id="WP_375556577.1">
    <property type="nucleotide sequence ID" value="NZ_JBBVGT010000002.1"/>
</dbReference>
<accession>A0ABV5CF76</accession>
<dbReference type="Pfam" id="PF00480">
    <property type="entry name" value="ROK"/>
    <property type="match status" value="2"/>
</dbReference>
<evidence type="ECO:0000313" key="3">
    <source>
        <dbReference type="Proteomes" id="UP001580928"/>
    </source>
</evidence>
<gene>
    <name evidence="2" type="ORF">WKR92_04175</name>
</gene>
<evidence type="ECO:0000256" key="1">
    <source>
        <dbReference type="ARBA" id="ARBA00006479"/>
    </source>
</evidence>
<comment type="caution">
    <text evidence="2">The sequence shown here is derived from an EMBL/GenBank/DDBJ whole genome shotgun (WGS) entry which is preliminary data.</text>
</comment>
<reference evidence="2 3" key="1">
    <citation type="submission" date="2024-04" db="EMBL/GenBank/DDBJ databases">
        <title>Albibacterium profundi sp. nov., isolated from sediment of the Challenger Deep of Mariana Trench.</title>
        <authorList>
            <person name="Wang Y."/>
        </authorList>
    </citation>
    <scope>NUCLEOTIDE SEQUENCE [LARGE SCALE GENOMIC DNA]</scope>
    <source>
        <strain evidence="2 3">RHL897</strain>
    </source>
</reference>
<evidence type="ECO:0000313" key="2">
    <source>
        <dbReference type="EMBL" id="MFB5945022.1"/>
    </source>
</evidence>